<organism evidence="3 4">
    <name type="scientific">Methanimicrococcus stummii</name>
    <dbReference type="NCBI Taxonomy" id="3028294"/>
    <lineage>
        <taxon>Archaea</taxon>
        <taxon>Methanobacteriati</taxon>
        <taxon>Methanobacteriota</taxon>
        <taxon>Stenosarchaea group</taxon>
        <taxon>Methanomicrobia</taxon>
        <taxon>Methanosarcinales</taxon>
        <taxon>Methanosarcinaceae</taxon>
        <taxon>Methanimicrococcus</taxon>
    </lineage>
</organism>
<evidence type="ECO:0000313" key="4">
    <source>
        <dbReference type="Proteomes" id="UP001302662"/>
    </source>
</evidence>
<sequence>MFETVWLIIQDFLYNYGYLSLFTSAFLAASLIPLSPEVLIAMMCKTHSFWTIAIVATVGSYLGSVTTYVLGYWGLQKISNRFEIISPEKYEKGLKLFEKYGAWILLFTSVPIIGDAFVFVAGAVRYDFKKFSVLTIIGKFIRFILVLVLCHAGYDITASLTDMI</sequence>
<protein>
    <recommendedName>
        <fullName evidence="2">VTT domain-containing protein</fullName>
    </recommendedName>
</protein>
<dbReference type="InterPro" id="IPR032816">
    <property type="entry name" value="VTT_dom"/>
</dbReference>
<dbReference type="EMBL" id="CP131062">
    <property type="protein sequence ID" value="WNY28230.1"/>
    <property type="molecule type" value="Genomic_DNA"/>
</dbReference>
<evidence type="ECO:0000256" key="1">
    <source>
        <dbReference type="SAM" id="Phobius"/>
    </source>
</evidence>
<dbReference type="GeneID" id="85196864"/>
<keyword evidence="1" id="KW-0472">Membrane</keyword>
<accession>A0AA96V9Q1</accession>
<feature type="transmembrane region" description="Helical" evidence="1">
    <location>
        <begin position="48"/>
        <end position="73"/>
    </location>
</feature>
<feature type="domain" description="VTT" evidence="2">
    <location>
        <begin position="37"/>
        <end position="149"/>
    </location>
</feature>
<dbReference type="InterPro" id="IPR051311">
    <property type="entry name" value="DedA_domain"/>
</dbReference>
<dbReference type="Pfam" id="PF09335">
    <property type="entry name" value="VTT_dom"/>
    <property type="match status" value="1"/>
</dbReference>
<gene>
    <name evidence="3" type="ORF">MmiEs2_04140</name>
</gene>
<feature type="transmembrane region" description="Helical" evidence="1">
    <location>
        <begin position="131"/>
        <end position="154"/>
    </location>
</feature>
<dbReference type="RefSeq" id="WP_316559775.1">
    <property type="nucleotide sequence ID" value="NZ_CP131062.1"/>
</dbReference>
<dbReference type="PANTHER" id="PTHR42709">
    <property type="entry name" value="ALKALINE PHOSPHATASE LIKE PROTEIN"/>
    <property type="match status" value="1"/>
</dbReference>
<evidence type="ECO:0000259" key="2">
    <source>
        <dbReference type="Pfam" id="PF09335"/>
    </source>
</evidence>
<proteinExistence type="predicted"/>
<reference evidence="3 4" key="1">
    <citation type="submission" date="2023-07" db="EMBL/GenBank/DDBJ databases">
        <title>Closed genome sequence of Methanimicrococcus sp. Es2.</title>
        <authorList>
            <person name="Protasov E."/>
            <person name="Platt K."/>
            <person name="Reeh H."/>
            <person name="Poehlein A."/>
            <person name="Daniel R."/>
            <person name="Brune A."/>
        </authorList>
    </citation>
    <scope>NUCLEOTIDE SEQUENCE [LARGE SCALE GENOMIC DNA]</scope>
    <source>
        <strain evidence="3 4">Es2</strain>
    </source>
</reference>
<dbReference type="AlphaFoldDB" id="A0AA96V9Q1"/>
<dbReference type="Proteomes" id="UP001302662">
    <property type="component" value="Chromosome"/>
</dbReference>
<keyword evidence="1" id="KW-0812">Transmembrane</keyword>
<name>A0AA96V9Q1_9EURY</name>
<dbReference type="KEGG" id="mees:MmiEs2_04140"/>
<evidence type="ECO:0000313" key="3">
    <source>
        <dbReference type="EMBL" id="WNY28230.1"/>
    </source>
</evidence>
<dbReference type="PANTHER" id="PTHR42709:SF4">
    <property type="entry name" value="INNER MEMBRANE PROTEIN YQAA"/>
    <property type="match status" value="1"/>
</dbReference>
<feature type="transmembrane region" description="Helical" evidence="1">
    <location>
        <begin position="100"/>
        <end position="124"/>
    </location>
</feature>
<keyword evidence="1" id="KW-1133">Transmembrane helix</keyword>
<keyword evidence="4" id="KW-1185">Reference proteome</keyword>
<feature type="transmembrane region" description="Helical" evidence="1">
    <location>
        <begin position="16"/>
        <end position="36"/>
    </location>
</feature>